<accession>D0DUJ3</accession>
<dbReference type="EMBL" id="GG704704">
    <property type="protein sequence ID" value="EEX25228.1"/>
    <property type="molecule type" value="Genomic_DNA"/>
</dbReference>
<keyword evidence="1" id="KW-0472">Membrane</keyword>
<gene>
    <name evidence="2" type="ORF">HMPREF0513_01332</name>
</gene>
<proteinExistence type="predicted"/>
<protein>
    <submittedName>
        <fullName evidence="2">Uncharacterized protein</fullName>
    </submittedName>
</protein>
<keyword evidence="1" id="KW-1133">Transmembrane helix</keyword>
<evidence type="ECO:0000256" key="1">
    <source>
        <dbReference type="SAM" id="Phobius"/>
    </source>
</evidence>
<feature type="transmembrane region" description="Helical" evidence="1">
    <location>
        <begin position="54"/>
        <end position="87"/>
    </location>
</feature>
<organism evidence="2">
    <name type="scientific">Limosilactobacillus fermentum 28-3-CHN</name>
    <dbReference type="NCBI Taxonomy" id="575599"/>
    <lineage>
        <taxon>Bacteria</taxon>
        <taxon>Bacillati</taxon>
        <taxon>Bacillota</taxon>
        <taxon>Bacilli</taxon>
        <taxon>Lactobacillales</taxon>
        <taxon>Lactobacillaceae</taxon>
        <taxon>Limosilactobacillus</taxon>
    </lineage>
</organism>
<reference evidence="2" key="1">
    <citation type="submission" date="2009-08" db="EMBL/GenBank/DDBJ databases">
        <title>The Genome Sequence of Lactobacillus fermentum 28-3-CHN.</title>
        <authorList>
            <consortium name="The Broad Institute Genome Sequencing Platform"/>
            <person name="Ward D."/>
            <person name="Feldgarden M."/>
            <person name="Earl A."/>
            <person name="Young S.K."/>
            <person name="Zeng Q."/>
            <person name="Koehrsen M."/>
            <person name="Alvarado L."/>
            <person name="Berlin A."/>
            <person name="Bochicchio J."/>
            <person name="Borenstein D."/>
            <person name="Chapman S.B."/>
            <person name="Chen Z."/>
            <person name="Engels R."/>
            <person name="Freedman E."/>
            <person name="Gellesch M."/>
            <person name="Goldberg J."/>
            <person name="Griggs A."/>
            <person name="Gujja S."/>
            <person name="Heilman E."/>
            <person name="Heiman D."/>
            <person name="Hepburn T."/>
            <person name="Howarth C."/>
            <person name="Jen D."/>
            <person name="Larson L."/>
            <person name="Lewis B."/>
            <person name="Mehta T."/>
            <person name="Park D."/>
            <person name="Pearson M."/>
            <person name="Roberts A."/>
            <person name="Saif S."/>
            <person name="Shea T."/>
            <person name="Shenoy N."/>
            <person name="Sisk P."/>
            <person name="Stolte C."/>
            <person name="Sykes S."/>
            <person name="Thomson T."/>
            <person name="Walk T."/>
            <person name="White J."/>
            <person name="Yandava C."/>
            <person name="Liu Y."/>
            <person name="Xu Q."/>
            <person name="Haas B."/>
            <person name="Nusbaum C."/>
            <person name="Birren B."/>
        </authorList>
    </citation>
    <scope>NUCLEOTIDE SEQUENCE</scope>
    <source>
        <strain evidence="2">28-3-CHN</strain>
    </source>
</reference>
<name>D0DUJ3_LIMFE</name>
<evidence type="ECO:0000313" key="2">
    <source>
        <dbReference type="EMBL" id="EEX25228.1"/>
    </source>
</evidence>
<keyword evidence="1" id="KW-0812">Transmembrane</keyword>
<dbReference type="Proteomes" id="UP000004920">
    <property type="component" value="Unassembled WGS sequence"/>
</dbReference>
<dbReference type="AlphaFoldDB" id="D0DUJ3"/>
<sequence>MRGGDSNGTITNHHVGLIDRYGGQQRFTHKALSSPGDEATQRTLQGGLIMTEMIAYGALFVLAIALLLTNHLILATVAIVPYVLVSFKYSFPQEQKKAQRNR</sequence>
<dbReference type="HOGENOM" id="CLU_2273754_0_0_9"/>